<evidence type="ECO:0000313" key="3">
    <source>
        <dbReference type="EMBL" id="SDL02085.1"/>
    </source>
</evidence>
<name>A0A1G9GNL0_9ACTN</name>
<evidence type="ECO:0000313" key="4">
    <source>
        <dbReference type="Proteomes" id="UP000198683"/>
    </source>
</evidence>
<dbReference type="RefSeq" id="WP_090768711.1">
    <property type="nucleotide sequence ID" value="NZ_FNFB01000014.1"/>
</dbReference>
<accession>A0A1G9GNL0</accession>
<reference evidence="3 4" key="1">
    <citation type="submission" date="2016-10" db="EMBL/GenBank/DDBJ databases">
        <authorList>
            <person name="de Groot N.N."/>
        </authorList>
    </citation>
    <scope>NUCLEOTIDE SEQUENCE [LARGE SCALE GENOMIC DNA]</scope>
    <source>
        <strain evidence="3 4">CGMCC 4.5681</strain>
    </source>
</reference>
<organism evidence="3 4">
    <name type="scientific">Nonomuraea maritima</name>
    <dbReference type="NCBI Taxonomy" id="683260"/>
    <lineage>
        <taxon>Bacteria</taxon>
        <taxon>Bacillati</taxon>
        <taxon>Actinomycetota</taxon>
        <taxon>Actinomycetes</taxon>
        <taxon>Streptosporangiales</taxon>
        <taxon>Streptosporangiaceae</taxon>
        <taxon>Nonomuraea</taxon>
    </lineage>
</organism>
<feature type="domain" description="AAA+ ATPase" evidence="2">
    <location>
        <begin position="47"/>
        <end position="167"/>
    </location>
</feature>
<dbReference type="AlphaFoldDB" id="A0A1G9GNL0"/>
<gene>
    <name evidence="3" type="ORF">SAMN05421874_114148</name>
</gene>
<dbReference type="InterPro" id="IPR041664">
    <property type="entry name" value="AAA_16"/>
</dbReference>
<evidence type="ECO:0000256" key="1">
    <source>
        <dbReference type="SAM" id="MobiDB-lite"/>
    </source>
</evidence>
<proteinExistence type="predicted"/>
<evidence type="ECO:0000259" key="2">
    <source>
        <dbReference type="SMART" id="SM00382"/>
    </source>
</evidence>
<dbReference type="EMBL" id="FNFB01000014">
    <property type="protein sequence ID" value="SDL02085.1"/>
    <property type="molecule type" value="Genomic_DNA"/>
</dbReference>
<dbReference type="Proteomes" id="UP000198683">
    <property type="component" value="Unassembled WGS sequence"/>
</dbReference>
<dbReference type="OrthoDB" id="134712at2"/>
<keyword evidence="4" id="KW-1185">Reference proteome</keyword>
<dbReference type="Gene3D" id="3.40.50.300">
    <property type="entry name" value="P-loop containing nucleotide triphosphate hydrolases"/>
    <property type="match status" value="1"/>
</dbReference>
<dbReference type="InterPro" id="IPR003593">
    <property type="entry name" value="AAA+_ATPase"/>
</dbReference>
<dbReference type="InterPro" id="IPR027417">
    <property type="entry name" value="P-loop_NTPase"/>
</dbReference>
<dbReference type="SMART" id="SM00382">
    <property type="entry name" value="AAA"/>
    <property type="match status" value="1"/>
</dbReference>
<dbReference type="SUPFAM" id="SSF52540">
    <property type="entry name" value="P-loop containing nucleoside triphosphate hydrolases"/>
    <property type="match status" value="1"/>
</dbReference>
<dbReference type="Pfam" id="PF13191">
    <property type="entry name" value="AAA_16"/>
    <property type="match status" value="1"/>
</dbReference>
<protein>
    <submittedName>
        <fullName evidence="3">AAA ATPase domain-containing protein</fullName>
    </submittedName>
</protein>
<dbReference type="STRING" id="683260.SAMN05421874_114148"/>
<sequence length="831" mass="86612">MTAPHGHTGSDPAAGARAGRAARLPLVGRRRELVAITQLLERAMAGDGGRLVVTGPPGSGKSALLAAAAEQARTRDMPVFRATGTDPATELPGRTARSFEHVLAEGEPCLLLVDDADRVGGPAGDLLARLAAHLGGGATALIATTSAPAGPAPELYLRGLTEPELAELVPDLSPDAVHAVWLASGGLPGPALALAGELAGPEIGEAGELTGPAQSPAGEPAGPGVGRAEEVAGPAMGPAGVGPAVDAVLRLALTAPSRAEFLDLDVGLIRLLEAAAERPAPPGVRARVLARLARELLGDASAGPRRRDLIDEAVQLARRSADPGTIAEVLDARLHALWDPAAAGERLATASEIVEQARQAGDAEAERRGLFWRFTALTELGELVSAEAALTAYARAGELAGDPAAAVVVLARQAMLATVRGRFEAAEALAAEVRVRGRQAGLSDADRLAGALGGEIASLRGEYESLVAPWQGLARRLPGHFFEASAARALAGAGRGDEAALELERLLPAVLSGSGPRWLGVCADLAFVAARVGEPATARALYDALLPYRGRLVVWGGANTITGPVDDYLGRLAVRLNLPDLATTHLDAAVALERRIGALPWLAGTLSVRARALTARGGEDDRLQAEDDTRQARKIAERLGLKAVLAALDPPADEWRLLRDDGEWLLEAGAERARLRDGRGMEYLRALLAAPGQEVAALDLVAGGAGLRPPEEEPLLDTAARTAYRRRLRVLDEQLAGADRAGDAVRAEELHTERTALLDELRRAEGLGGRPRRRSGEAERARVNATRALWAAVKRVEAVAPRAGAHLRASLRTGHLLRYHPAPGGPGRWNV</sequence>
<feature type="region of interest" description="Disordered" evidence="1">
    <location>
        <begin position="204"/>
        <end position="229"/>
    </location>
</feature>